<dbReference type="EMBL" id="FOTJ01000010">
    <property type="protein sequence ID" value="SFL44502.1"/>
    <property type="molecule type" value="Genomic_DNA"/>
</dbReference>
<reference evidence="5 6" key="1">
    <citation type="submission" date="2016-10" db="EMBL/GenBank/DDBJ databases">
        <authorList>
            <person name="de Groot N.N."/>
        </authorList>
    </citation>
    <scope>NUCLEOTIDE SEQUENCE [LARGE SCALE GENOMIC DNA]</scope>
    <source>
        <strain evidence="5 6">M79</strain>
    </source>
</reference>
<dbReference type="InterPro" id="IPR000871">
    <property type="entry name" value="Beta-lactam_class-A"/>
</dbReference>
<proteinExistence type="predicted"/>
<dbReference type="SUPFAM" id="SSF82057">
    <property type="entry name" value="Prokaryotic SH3-related domain"/>
    <property type="match status" value="1"/>
</dbReference>
<evidence type="ECO:0000256" key="2">
    <source>
        <dbReference type="SAM" id="Phobius"/>
    </source>
</evidence>
<dbReference type="InterPro" id="IPR038200">
    <property type="entry name" value="GW_dom_sf"/>
</dbReference>
<dbReference type="GO" id="GO:0046677">
    <property type="term" value="P:response to antibiotic"/>
    <property type="evidence" value="ECO:0007669"/>
    <property type="project" value="InterPro"/>
</dbReference>
<gene>
    <name evidence="5" type="ORF">SAMN05216438_11015</name>
</gene>
<feature type="transmembrane region" description="Helical" evidence="2">
    <location>
        <begin position="7"/>
        <end position="27"/>
    </location>
</feature>
<evidence type="ECO:0000259" key="4">
    <source>
        <dbReference type="Pfam" id="PF13457"/>
    </source>
</evidence>
<dbReference type="GO" id="GO:0030655">
    <property type="term" value="P:beta-lactam antibiotic catabolic process"/>
    <property type="evidence" value="ECO:0007669"/>
    <property type="project" value="InterPro"/>
</dbReference>
<dbReference type="Gene3D" id="3.40.710.10">
    <property type="entry name" value="DD-peptidase/beta-lactamase superfamily"/>
    <property type="match status" value="1"/>
</dbReference>
<evidence type="ECO:0000256" key="1">
    <source>
        <dbReference type="ARBA" id="ARBA00022729"/>
    </source>
</evidence>
<protein>
    <submittedName>
        <fullName evidence="5">Beta-lactamase class C</fullName>
    </submittedName>
</protein>
<dbReference type="OrthoDB" id="2240388at2"/>
<sequence length="433" mass="48586">MQKLKNEMNIAVWLVMIIMLMPAFFILPQKSQNVNLDATVKSLTQSKENYYTDIPSRAVTLTQVIAYKDAAMTQKVGEIPKQKQLEIINLKENMFELSNHTFVKADPKTIGSDVLLSKEEQKISVYTAKTAEVYYSPFTTYDKEVYTKLPEGQKLLTNQVATTHWGTYYEVNFNGGQTGWISKENLSFEDPKMVRAQEMLKQKYDDSKYSIYVKQLDNSFTIGVNQKQKMYAASLSKLPILYWTQKRLNEGQATLSDKLLYNTAINTFKGSFEAGGTGTLPVIADNKSYALSEVIDRTAKNSDNVGSNLLAYYETGQFSPAFRSGVTKIAGEAWDPVEREASAEMTGRVLEALYNEGGYSFNALFDTQFDDIKIQAGLPKNVRVAHKIGAADAYNHDAAIVFANEPYILVVETKGGSDKLISQISKDVYEVLK</sequence>
<name>A0A1I4HQS7_9LACT</name>
<keyword evidence="2" id="KW-0812">Transmembrane</keyword>
<dbReference type="PANTHER" id="PTHR35333">
    <property type="entry name" value="BETA-LACTAMASE"/>
    <property type="match status" value="1"/>
</dbReference>
<dbReference type="AlphaFoldDB" id="A0A1I4HQS7"/>
<dbReference type="Gene3D" id="2.30.30.170">
    <property type="match status" value="1"/>
</dbReference>
<keyword evidence="2" id="KW-1133">Transmembrane helix</keyword>
<accession>A0A1I4HQS7</accession>
<dbReference type="SUPFAM" id="SSF56601">
    <property type="entry name" value="beta-lactamase/transpeptidase-like"/>
    <property type="match status" value="1"/>
</dbReference>
<dbReference type="GO" id="GO:0008800">
    <property type="term" value="F:beta-lactamase activity"/>
    <property type="evidence" value="ECO:0007669"/>
    <property type="project" value="InterPro"/>
</dbReference>
<dbReference type="Pfam" id="PF13354">
    <property type="entry name" value="Beta-lactamase2"/>
    <property type="match status" value="1"/>
</dbReference>
<dbReference type="InterPro" id="IPR012338">
    <property type="entry name" value="Beta-lactam/transpept-like"/>
</dbReference>
<dbReference type="InterPro" id="IPR045155">
    <property type="entry name" value="Beta-lactam_cat"/>
</dbReference>
<keyword evidence="1" id="KW-0732">Signal</keyword>
<dbReference type="RefSeq" id="WP_074751431.1">
    <property type="nucleotide sequence ID" value="NZ_FOTJ01000010.1"/>
</dbReference>
<dbReference type="PANTHER" id="PTHR35333:SF3">
    <property type="entry name" value="BETA-LACTAMASE-TYPE TRANSPEPTIDASE FOLD CONTAINING PROTEIN"/>
    <property type="match status" value="1"/>
</dbReference>
<dbReference type="Pfam" id="PF13457">
    <property type="entry name" value="GW"/>
    <property type="match status" value="1"/>
</dbReference>
<keyword evidence="2" id="KW-0472">Membrane</keyword>
<dbReference type="Proteomes" id="UP000181969">
    <property type="component" value="Unassembled WGS sequence"/>
</dbReference>
<evidence type="ECO:0000313" key="6">
    <source>
        <dbReference type="Proteomes" id="UP000181969"/>
    </source>
</evidence>
<organism evidence="5 6">
    <name type="scientific">Lactococcus garvieae</name>
    <dbReference type="NCBI Taxonomy" id="1363"/>
    <lineage>
        <taxon>Bacteria</taxon>
        <taxon>Bacillati</taxon>
        <taxon>Bacillota</taxon>
        <taxon>Bacilli</taxon>
        <taxon>Lactobacillales</taxon>
        <taxon>Streptococcaceae</taxon>
        <taxon>Lactococcus</taxon>
    </lineage>
</organism>
<evidence type="ECO:0000259" key="3">
    <source>
        <dbReference type="Pfam" id="PF13354"/>
    </source>
</evidence>
<feature type="domain" description="GW" evidence="4">
    <location>
        <begin position="120"/>
        <end position="186"/>
    </location>
</feature>
<feature type="domain" description="Beta-lactamase class A catalytic" evidence="3">
    <location>
        <begin position="210"/>
        <end position="412"/>
    </location>
</feature>
<evidence type="ECO:0000313" key="5">
    <source>
        <dbReference type="EMBL" id="SFL44502.1"/>
    </source>
</evidence>
<dbReference type="InterPro" id="IPR025987">
    <property type="entry name" value="GW_dom"/>
</dbReference>